<name>A0A7J2U4V9_9CREN</name>
<comment type="caution">
    <text evidence="1">The sequence shown here is derived from an EMBL/GenBank/DDBJ whole genome shotgun (WGS) entry which is preliminary data.</text>
</comment>
<accession>A0A7J2U4V9</accession>
<dbReference type="EMBL" id="DSEU01000066">
    <property type="protein sequence ID" value="HEM67746.1"/>
    <property type="molecule type" value="Genomic_DNA"/>
</dbReference>
<reference evidence="1" key="1">
    <citation type="journal article" date="2020" name="mSystems">
        <title>Genome- and Community-Level Interaction Insights into Carbon Utilization and Element Cycling Functions of Hydrothermarchaeota in Hydrothermal Sediment.</title>
        <authorList>
            <person name="Zhou Z."/>
            <person name="Liu Y."/>
            <person name="Xu W."/>
            <person name="Pan J."/>
            <person name="Luo Z.H."/>
            <person name="Li M."/>
        </authorList>
    </citation>
    <scope>NUCLEOTIDE SEQUENCE [LARGE SCALE GENOMIC DNA]</scope>
    <source>
        <strain evidence="1">SpSt-125</strain>
    </source>
</reference>
<dbReference type="AlphaFoldDB" id="A0A7J2U4V9"/>
<evidence type="ECO:0000313" key="1">
    <source>
        <dbReference type="EMBL" id="HEM67746.1"/>
    </source>
</evidence>
<protein>
    <submittedName>
        <fullName evidence="1">Uncharacterized protein</fullName>
    </submittedName>
</protein>
<gene>
    <name evidence="1" type="ORF">ENO26_09340</name>
</gene>
<organism evidence="1">
    <name type="scientific">Ignisphaera aggregans</name>
    <dbReference type="NCBI Taxonomy" id="334771"/>
    <lineage>
        <taxon>Archaea</taxon>
        <taxon>Thermoproteota</taxon>
        <taxon>Thermoprotei</taxon>
        <taxon>Desulfurococcales</taxon>
        <taxon>Desulfurococcaceae</taxon>
        <taxon>Ignisphaera</taxon>
    </lineage>
</organism>
<sequence length="77" mass="8565">MRLSTAPKFSRCVKMVLNSLIPGFPALAEVVGGASVDVLYVSSRLREVFARFYGVESADIVFRIVDRRVREVCVEEG</sequence>
<proteinExistence type="predicted"/>